<dbReference type="AlphaFoldDB" id="A0A2T1DC00"/>
<comment type="caution">
    <text evidence="2">The sequence shown here is derived from an EMBL/GenBank/DDBJ whole genome shotgun (WGS) entry which is preliminary data.</text>
</comment>
<accession>A0A2T1DC00</accession>
<dbReference type="RefSeq" id="WP_073073482.1">
    <property type="nucleotide sequence ID" value="NZ_MPPI01000023.1"/>
</dbReference>
<sequence>MKKRNRSKRSIAGFTLIEALVVIIMAGILFAIAAPSWVGFLNRQRLSTARGQVFEILRSAQADAKRTKVSRAIVFDNTTTTNQQPRVIVVPVLDNTSTPSGVITGVNTSDGRWQVLGNGDIKAGAIKIAGKPDKGTETDKGAIIFDTYGNVNPNIGATPYTITIQAATLKSPKRCVKVTTLLGAMTSAEDGDCN</sequence>
<dbReference type="OrthoDB" id="465504at2"/>
<dbReference type="PROSITE" id="PS00409">
    <property type="entry name" value="PROKAR_NTER_METHYL"/>
    <property type="match status" value="1"/>
</dbReference>
<name>A0A2T1DC00_9CYAN</name>
<dbReference type="SUPFAM" id="SSF54523">
    <property type="entry name" value="Pili subunits"/>
    <property type="match status" value="1"/>
</dbReference>
<dbReference type="InterPro" id="IPR012902">
    <property type="entry name" value="N_methyl_site"/>
</dbReference>
<dbReference type="Pfam" id="PF07963">
    <property type="entry name" value="N_methyl"/>
    <property type="match status" value="1"/>
</dbReference>
<keyword evidence="3" id="KW-1185">Reference proteome</keyword>
<proteinExistence type="predicted"/>
<evidence type="ECO:0000313" key="2">
    <source>
        <dbReference type="EMBL" id="PSB17984.1"/>
    </source>
</evidence>
<feature type="transmembrane region" description="Helical" evidence="1">
    <location>
        <begin position="12"/>
        <end position="38"/>
    </location>
</feature>
<organism evidence="2 3">
    <name type="scientific">Phormidesmis priestleyi ULC007</name>
    <dbReference type="NCBI Taxonomy" id="1920490"/>
    <lineage>
        <taxon>Bacteria</taxon>
        <taxon>Bacillati</taxon>
        <taxon>Cyanobacteriota</taxon>
        <taxon>Cyanophyceae</taxon>
        <taxon>Leptolyngbyales</taxon>
        <taxon>Leptolyngbyaceae</taxon>
        <taxon>Phormidesmis</taxon>
    </lineage>
</organism>
<dbReference type="InterPro" id="IPR045584">
    <property type="entry name" value="Pilin-like"/>
</dbReference>
<keyword evidence="1" id="KW-0812">Transmembrane</keyword>
<keyword evidence="1" id="KW-0472">Membrane</keyword>
<dbReference type="EMBL" id="PVWG01000021">
    <property type="protein sequence ID" value="PSB17984.1"/>
    <property type="molecule type" value="Genomic_DNA"/>
</dbReference>
<reference evidence="2 3" key="2">
    <citation type="submission" date="2018-03" db="EMBL/GenBank/DDBJ databases">
        <title>The ancient ancestry and fast evolution of plastids.</title>
        <authorList>
            <person name="Moore K.R."/>
            <person name="Magnabosco C."/>
            <person name="Momper L."/>
            <person name="Gold D.A."/>
            <person name="Bosak T."/>
            <person name="Fournier G.P."/>
        </authorList>
    </citation>
    <scope>NUCLEOTIDE SEQUENCE [LARGE SCALE GENOMIC DNA]</scope>
    <source>
        <strain evidence="2 3">ULC007</strain>
    </source>
</reference>
<dbReference type="Proteomes" id="UP000238634">
    <property type="component" value="Unassembled WGS sequence"/>
</dbReference>
<evidence type="ECO:0000256" key="1">
    <source>
        <dbReference type="SAM" id="Phobius"/>
    </source>
</evidence>
<evidence type="ECO:0000313" key="3">
    <source>
        <dbReference type="Proteomes" id="UP000238634"/>
    </source>
</evidence>
<dbReference type="Gene3D" id="3.30.700.10">
    <property type="entry name" value="Glycoprotein, Type 4 Pilin"/>
    <property type="match status" value="1"/>
</dbReference>
<reference evidence="2 3" key="1">
    <citation type="submission" date="2018-02" db="EMBL/GenBank/DDBJ databases">
        <authorList>
            <person name="Cohen D.B."/>
            <person name="Kent A.D."/>
        </authorList>
    </citation>
    <scope>NUCLEOTIDE SEQUENCE [LARGE SCALE GENOMIC DNA]</scope>
    <source>
        <strain evidence="2 3">ULC007</strain>
    </source>
</reference>
<keyword evidence="1" id="KW-1133">Transmembrane helix</keyword>
<protein>
    <submittedName>
        <fullName evidence="2">Type II secretion system protein</fullName>
    </submittedName>
</protein>
<gene>
    <name evidence="2" type="ORF">C7B65_16655</name>
</gene>
<dbReference type="STRING" id="1920490.GCA_001895925_05112"/>